<dbReference type="EMBL" id="FTPR01000002">
    <property type="protein sequence ID" value="SIT87472.1"/>
    <property type="molecule type" value="Genomic_DNA"/>
</dbReference>
<dbReference type="AlphaFoldDB" id="A0A1R3X8Q5"/>
<dbReference type="InterPro" id="IPR019019">
    <property type="entry name" value="H-type_lectin_domain"/>
</dbReference>
<dbReference type="Pfam" id="PF09458">
    <property type="entry name" value="H_lectin"/>
    <property type="match status" value="1"/>
</dbReference>
<dbReference type="InterPro" id="IPR052487">
    <property type="entry name" value="Galactose-binding_lectin"/>
</dbReference>
<dbReference type="GO" id="GO:0070492">
    <property type="term" value="F:oligosaccharide binding"/>
    <property type="evidence" value="ECO:0007669"/>
    <property type="project" value="TreeGrafter"/>
</dbReference>
<sequence length="116" mass="13116">MRRLEGGTIGIDHGDVVLFSDFEDDGQMWRGEGPRQSRAAVQFSKAYATPPHVQVSMSMWDISNNTNIRADVQAEDITETGFTIVFRTWSDTQVARVRVAWTSFGELPSDDGWELY</sequence>
<dbReference type="GO" id="GO:0098636">
    <property type="term" value="C:protein complex involved in cell adhesion"/>
    <property type="evidence" value="ECO:0007669"/>
    <property type="project" value="TreeGrafter"/>
</dbReference>
<dbReference type="RefSeq" id="WP_076660054.1">
    <property type="nucleotide sequence ID" value="NZ_FTPR01000002.1"/>
</dbReference>
<name>A0A1R3X8Q5_9RHOB</name>
<dbReference type="PANTHER" id="PTHR46938">
    <property type="entry name" value="DISCOIDIN-1 SUBUNIT A-RELATED-RELATED"/>
    <property type="match status" value="1"/>
</dbReference>
<proteinExistence type="predicted"/>
<accession>A0A1R3X8Q5</accession>
<dbReference type="Gene3D" id="2.60.40.2080">
    <property type="match status" value="1"/>
</dbReference>
<dbReference type="GO" id="GO:0030247">
    <property type="term" value="F:polysaccharide binding"/>
    <property type="evidence" value="ECO:0007669"/>
    <property type="project" value="TreeGrafter"/>
</dbReference>
<dbReference type="GO" id="GO:0045335">
    <property type="term" value="C:phagocytic vesicle"/>
    <property type="evidence" value="ECO:0007669"/>
    <property type="project" value="TreeGrafter"/>
</dbReference>
<dbReference type="STRING" id="287098.SAMN05421665_2417"/>
<keyword evidence="3" id="KW-1185">Reference proteome</keyword>
<dbReference type="Proteomes" id="UP000186997">
    <property type="component" value="Unassembled WGS sequence"/>
</dbReference>
<dbReference type="GO" id="GO:0009986">
    <property type="term" value="C:cell surface"/>
    <property type="evidence" value="ECO:0007669"/>
    <property type="project" value="TreeGrafter"/>
</dbReference>
<dbReference type="InterPro" id="IPR037221">
    <property type="entry name" value="H-type_lectin_dom_sf"/>
</dbReference>
<evidence type="ECO:0000259" key="1">
    <source>
        <dbReference type="Pfam" id="PF09458"/>
    </source>
</evidence>
<organism evidence="2 3">
    <name type="scientific">Yoonia rosea</name>
    <dbReference type="NCBI Taxonomy" id="287098"/>
    <lineage>
        <taxon>Bacteria</taxon>
        <taxon>Pseudomonadati</taxon>
        <taxon>Pseudomonadota</taxon>
        <taxon>Alphaproteobacteria</taxon>
        <taxon>Rhodobacterales</taxon>
        <taxon>Paracoccaceae</taxon>
        <taxon>Yoonia</taxon>
    </lineage>
</organism>
<dbReference type="GO" id="GO:0098609">
    <property type="term" value="P:cell-cell adhesion"/>
    <property type="evidence" value="ECO:0007669"/>
    <property type="project" value="TreeGrafter"/>
</dbReference>
<evidence type="ECO:0000313" key="3">
    <source>
        <dbReference type="Proteomes" id="UP000186997"/>
    </source>
</evidence>
<reference evidence="3" key="1">
    <citation type="submission" date="2017-01" db="EMBL/GenBank/DDBJ databases">
        <authorList>
            <person name="Varghese N."/>
            <person name="Submissions S."/>
        </authorList>
    </citation>
    <scope>NUCLEOTIDE SEQUENCE [LARGE SCALE GENOMIC DNA]</scope>
    <source>
        <strain evidence="3">DSM 29591</strain>
    </source>
</reference>
<keyword evidence="2" id="KW-0430">Lectin</keyword>
<evidence type="ECO:0000313" key="2">
    <source>
        <dbReference type="EMBL" id="SIT87472.1"/>
    </source>
</evidence>
<feature type="domain" description="H-type lectin" evidence="1">
    <location>
        <begin position="40"/>
        <end position="103"/>
    </location>
</feature>
<gene>
    <name evidence="2" type="ORF">SAMN05421665_2417</name>
</gene>
<dbReference type="OrthoDB" id="7658568at2"/>
<dbReference type="SUPFAM" id="SSF141086">
    <property type="entry name" value="Agglutinin HPA-like"/>
    <property type="match status" value="1"/>
</dbReference>
<dbReference type="GO" id="GO:0046871">
    <property type="term" value="F:N-acetylgalactosamine binding"/>
    <property type="evidence" value="ECO:0007669"/>
    <property type="project" value="TreeGrafter"/>
</dbReference>
<protein>
    <submittedName>
        <fullName evidence="2">H-type lectin domain-containing protein</fullName>
    </submittedName>
</protein>